<dbReference type="Pfam" id="PF00156">
    <property type="entry name" value="Pribosyltran"/>
    <property type="match status" value="1"/>
</dbReference>
<evidence type="ECO:0000313" key="4">
    <source>
        <dbReference type="EMBL" id="NID17318.1"/>
    </source>
</evidence>
<protein>
    <submittedName>
        <fullName evidence="4">ComF family protein</fullName>
    </submittedName>
</protein>
<organism evidence="4 5">
    <name type="scientific">Luteibacter yeojuensis</name>
    <dbReference type="NCBI Taxonomy" id="345309"/>
    <lineage>
        <taxon>Bacteria</taxon>
        <taxon>Pseudomonadati</taxon>
        <taxon>Pseudomonadota</taxon>
        <taxon>Gammaproteobacteria</taxon>
        <taxon>Lysobacterales</taxon>
        <taxon>Rhodanobacteraceae</taxon>
        <taxon>Luteibacter</taxon>
    </lineage>
</organism>
<comment type="similarity">
    <text evidence="1">Belongs to the ComF/GntX family.</text>
</comment>
<comment type="caution">
    <text evidence="4">The sequence shown here is derived from an EMBL/GenBank/DDBJ whole genome shotgun (WGS) entry which is preliminary data.</text>
</comment>
<evidence type="ECO:0000259" key="3">
    <source>
        <dbReference type="Pfam" id="PF18912"/>
    </source>
</evidence>
<reference evidence="4 5" key="1">
    <citation type="journal article" date="2006" name="Int. J. Syst. Evol. Microbiol.">
        <title>Dyella yeojuensis sp. nov., isolated from greenhouse soil in Korea.</title>
        <authorList>
            <person name="Kim B.Y."/>
            <person name="Weon H.Y."/>
            <person name="Lee K.H."/>
            <person name="Seok S.J."/>
            <person name="Kwon S.W."/>
            <person name="Go S.J."/>
            <person name="Stackebrandt E."/>
        </authorList>
    </citation>
    <scope>NUCLEOTIDE SEQUENCE [LARGE SCALE GENOMIC DNA]</scope>
    <source>
        <strain evidence="4 5">DSM 17673</strain>
    </source>
</reference>
<dbReference type="RefSeq" id="WP_166701140.1">
    <property type="nucleotide sequence ID" value="NZ_JAAQTL010000003.1"/>
</dbReference>
<dbReference type="EMBL" id="JAAQTL010000003">
    <property type="protein sequence ID" value="NID17318.1"/>
    <property type="molecule type" value="Genomic_DNA"/>
</dbReference>
<dbReference type="PANTHER" id="PTHR47505:SF1">
    <property type="entry name" value="DNA UTILIZATION PROTEIN YHGH"/>
    <property type="match status" value="1"/>
</dbReference>
<evidence type="ECO:0000259" key="2">
    <source>
        <dbReference type="Pfam" id="PF00156"/>
    </source>
</evidence>
<sequence>MDASSIKAWLAAAGRFVLPPRCLVCAGPGSASRELCDGCARSLVRNLACCGRCALPLSSAAPICGPCQRTPPPWHDVWVPFVYAWPLDALESRFKFSASLAAGRVLSTCWLAAGPPPLMPELLVPVPLHPGRLRKRGYNQALEFARPLARRFRLPLACDVLVRARRTGAQTELDAASRAANVRAAFAVRRLPAQKHVAIVDDVMTTGATLAECARVLLAAGVERVDVWALARTPLPGHRDSDCRPQ</sequence>
<dbReference type="AlphaFoldDB" id="A0A7X5QXN3"/>
<feature type="domain" description="Phosphoribosyltransferase" evidence="2">
    <location>
        <begin position="141"/>
        <end position="232"/>
    </location>
</feature>
<gene>
    <name evidence="4" type="ORF">HBF32_17720</name>
</gene>
<feature type="domain" description="Double zinc ribbon" evidence="3">
    <location>
        <begin position="15"/>
        <end position="68"/>
    </location>
</feature>
<dbReference type="InterPro" id="IPR044005">
    <property type="entry name" value="DZR_2"/>
</dbReference>
<proteinExistence type="inferred from homology"/>
<dbReference type="InterPro" id="IPR000836">
    <property type="entry name" value="PRTase_dom"/>
</dbReference>
<dbReference type="InterPro" id="IPR051910">
    <property type="entry name" value="ComF/GntX_DNA_util-trans"/>
</dbReference>
<name>A0A7X5QXN3_9GAMM</name>
<dbReference type="Gene3D" id="3.40.50.2020">
    <property type="match status" value="1"/>
</dbReference>
<dbReference type="InterPro" id="IPR029057">
    <property type="entry name" value="PRTase-like"/>
</dbReference>
<accession>A0A7X5QXN3</accession>
<keyword evidence="5" id="KW-1185">Reference proteome</keyword>
<dbReference type="Pfam" id="PF18912">
    <property type="entry name" value="DZR_2"/>
    <property type="match status" value="1"/>
</dbReference>
<evidence type="ECO:0000256" key="1">
    <source>
        <dbReference type="ARBA" id="ARBA00008007"/>
    </source>
</evidence>
<evidence type="ECO:0000313" key="5">
    <source>
        <dbReference type="Proteomes" id="UP000518878"/>
    </source>
</evidence>
<dbReference type="PANTHER" id="PTHR47505">
    <property type="entry name" value="DNA UTILIZATION PROTEIN YHGH"/>
    <property type="match status" value="1"/>
</dbReference>
<dbReference type="Proteomes" id="UP000518878">
    <property type="component" value="Unassembled WGS sequence"/>
</dbReference>
<dbReference type="SUPFAM" id="SSF53271">
    <property type="entry name" value="PRTase-like"/>
    <property type="match status" value="1"/>
</dbReference>
<dbReference type="CDD" id="cd06223">
    <property type="entry name" value="PRTases_typeI"/>
    <property type="match status" value="1"/>
</dbReference>